<keyword evidence="3" id="KW-0479">Metal-binding</keyword>
<evidence type="ECO:0000313" key="11">
    <source>
        <dbReference type="Proteomes" id="UP000315724"/>
    </source>
</evidence>
<dbReference type="GO" id="GO:0004423">
    <property type="term" value="F:iduronate-2-sulfatase activity"/>
    <property type="evidence" value="ECO:0007669"/>
    <property type="project" value="InterPro"/>
</dbReference>
<feature type="region of interest" description="Disordered" evidence="7">
    <location>
        <begin position="151"/>
        <end position="178"/>
    </location>
</feature>
<sequence length="497" mass="54883" precursor="true">MRSPRPTIFFLTLLAAVCFLPHLANAQDSKDKVKNPQKKYNVLFIVSDDLTSTALSCYGNKVCKTPNIDALAERGVRYTRAYCQGTYCGPSRASFLSGYYPHATGVLGYKNPRPQIGDRATWPQHFKNNGYYSARVSKLFHMGVPGGIQVGGDGRDHDGGNGADDAASWTERFNSPGPEWMAKGDGETLEGNPDGKKPVVGGNTFVVVEADGDDLVHSDGKTAAKAAELLAQHKDKPFWLGVGFVRPHVPFVSPRKYYEPFLPYSSMVLPEKFPGDWDDIPKAGINYKTSKNMKMDIRRQKKALGGYYASVAFMDAQVGKVLKALKENGLEDNTIVIFTSDHGYHLGEHDFWAKVSLREESASVPLIISVPGKKPAVCNSLVELLDLYPTISSLCGIAAPEHVQGKDISLTLDMPNHEVREAAFSVAPSRKGFLLREDRWVYIQYKEDASAGIELFDMENDPKQYTNLASLPEHADRVESFKAKLAAKLKDVRNNDL</sequence>
<dbReference type="InterPro" id="IPR035874">
    <property type="entry name" value="IDS"/>
</dbReference>
<name>A0A517QRE1_9PLAN</name>
<keyword evidence="6" id="KW-0106">Calcium</keyword>
<feature type="signal peptide" evidence="8">
    <location>
        <begin position="1"/>
        <end position="26"/>
    </location>
</feature>
<dbReference type="PANTHER" id="PTHR45953:SF1">
    <property type="entry name" value="IDURONATE 2-SULFATASE"/>
    <property type="match status" value="1"/>
</dbReference>
<feature type="chain" id="PRO_5022046452" evidence="8">
    <location>
        <begin position="27"/>
        <end position="497"/>
    </location>
</feature>
<dbReference type="AlphaFoldDB" id="A0A517QRE1"/>
<dbReference type="RefSeq" id="WP_145201720.1">
    <property type="nucleotide sequence ID" value="NZ_CP036267.1"/>
</dbReference>
<evidence type="ECO:0000259" key="9">
    <source>
        <dbReference type="Pfam" id="PF00884"/>
    </source>
</evidence>
<dbReference type="InterPro" id="IPR000917">
    <property type="entry name" value="Sulfatase_N"/>
</dbReference>
<evidence type="ECO:0000256" key="6">
    <source>
        <dbReference type="ARBA" id="ARBA00022837"/>
    </source>
</evidence>
<dbReference type="Proteomes" id="UP000315724">
    <property type="component" value="Chromosome"/>
</dbReference>
<evidence type="ECO:0000313" key="10">
    <source>
        <dbReference type="EMBL" id="QDT34183.1"/>
    </source>
</evidence>
<organism evidence="10 11">
    <name type="scientific">Thalassoglobus polymorphus</name>
    <dbReference type="NCBI Taxonomy" id="2527994"/>
    <lineage>
        <taxon>Bacteria</taxon>
        <taxon>Pseudomonadati</taxon>
        <taxon>Planctomycetota</taxon>
        <taxon>Planctomycetia</taxon>
        <taxon>Planctomycetales</taxon>
        <taxon>Planctomycetaceae</taxon>
        <taxon>Thalassoglobus</taxon>
    </lineage>
</organism>
<evidence type="ECO:0000256" key="1">
    <source>
        <dbReference type="ARBA" id="ARBA00001913"/>
    </source>
</evidence>
<dbReference type="Pfam" id="PF00884">
    <property type="entry name" value="Sulfatase"/>
    <property type="match status" value="1"/>
</dbReference>
<dbReference type="SUPFAM" id="SSF53649">
    <property type="entry name" value="Alkaline phosphatase-like"/>
    <property type="match status" value="1"/>
</dbReference>
<dbReference type="PANTHER" id="PTHR45953">
    <property type="entry name" value="IDURONATE 2-SULFATASE"/>
    <property type="match status" value="1"/>
</dbReference>
<evidence type="ECO:0000256" key="3">
    <source>
        <dbReference type="ARBA" id="ARBA00022723"/>
    </source>
</evidence>
<evidence type="ECO:0000256" key="4">
    <source>
        <dbReference type="ARBA" id="ARBA00022729"/>
    </source>
</evidence>
<dbReference type="GO" id="GO:0004065">
    <property type="term" value="F:arylsulfatase activity"/>
    <property type="evidence" value="ECO:0007669"/>
    <property type="project" value="UniProtKB-EC"/>
</dbReference>
<keyword evidence="11" id="KW-1185">Reference proteome</keyword>
<keyword evidence="4 8" id="KW-0732">Signal</keyword>
<gene>
    <name evidence="10" type="ORF">Mal48_34430</name>
</gene>
<evidence type="ECO:0000256" key="8">
    <source>
        <dbReference type="SAM" id="SignalP"/>
    </source>
</evidence>
<accession>A0A517QRE1</accession>
<dbReference type="EC" id="3.1.6.1" evidence="10"/>
<protein>
    <submittedName>
        <fullName evidence="10">Arylsulfatase</fullName>
        <ecNumber evidence="10">3.1.6.1</ecNumber>
    </submittedName>
</protein>
<comment type="cofactor">
    <cofactor evidence="1">
        <name>Ca(2+)</name>
        <dbReference type="ChEBI" id="CHEBI:29108"/>
    </cofactor>
</comment>
<keyword evidence="5 10" id="KW-0378">Hydrolase</keyword>
<proteinExistence type="inferred from homology"/>
<dbReference type="InterPro" id="IPR017850">
    <property type="entry name" value="Alkaline_phosphatase_core_sf"/>
</dbReference>
<dbReference type="CDD" id="cd16030">
    <property type="entry name" value="iduronate-2-sulfatase"/>
    <property type="match status" value="1"/>
</dbReference>
<dbReference type="EMBL" id="CP036267">
    <property type="protein sequence ID" value="QDT34183.1"/>
    <property type="molecule type" value="Genomic_DNA"/>
</dbReference>
<dbReference type="OrthoDB" id="9782218at2"/>
<dbReference type="KEGG" id="tpol:Mal48_34430"/>
<reference evidence="10 11" key="1">
    <citation type="submission" date="2019-02" db="EMBL/GenBank/DDBJ databases">
        <title>Deep-cultivation of Planctomycetes and their phenomic and genomic characterization uncovers novel biology.</title>
        <authorList>
            <person name="Wiegand S."/>
            <person name="Jogler M."/>
            <person name="Boedeker C."/>
            <person name="Pinto D."/>
            <person name="Vollmers J."/>
            <person name="Rivas-Marin E."/>
            <person name="Kohn T."/>
            <person name="Peeters S.H."/>
            <person name="Heuer A."/>
            <person name="Rast P."/>
            <person name="Oberbeckmann S."/>
            <person name="Bunk B."/>
            <person name="Jeske O."/>
            <person name="Meyerdierks A."/>
            <person name="Storesund J.E."/>
            <person name="Kallscheuer N."/>
            <person name="Luecker S."/>
            <person name="Lage O.M."/>
            <person name="Pohl T."/>
            <person name="Merkel B.J."/>
            <person name="Hornburger P."/>
            <person name="Mueller R.-W."/>
            <person name="Bruemmer F."/>
            <person name="Labrenz M."/>
            <person name="Spormann A.M."/>
            <person name="Op den Camp H."/>
            <person name="Overmann J."/>
            <person name="Amann R."/>
            <person name="Jetten M.S.M."/>
            <person name="Mascher T."/>
            <person name="Medema M.H."/>
            <person name="Devos D.P."/>
            <person name="Kaster A.-K."/>
            <person name="Ovreas L."/>
            <person name="Rohde M."/>
            <person name="Galperin M.Y."/>
            <person name="Jogler C."/>
        </authorList>
    </citation>
    <scope>NUCLEOTIDE SEQUENCE [LARGE SCALE GENOMIC DNA]</scope>
    <source>
        <strain evidence="10 11">Mal48</strain>
    </source>
</reference>
<feature type="domain" description="Sulfatase N-terminal" evidence="9">
    <location>
        <begin position="41"/>
        <end position="397"/>
    </location>
</feature>
<evidence type="ECO:0000256" key="7">
    <source>
        <dbReference type="SAM" id="MobiDB-lite"/>
    </source>
</evidence>
<comment type="similarity">
    <text evidence="2">Belongs to the sulfatase family.</text>
</comment>
<dbReference type="GO" id="GO:0046872">
    <property type="term" value="F:metal ion binding"/>
    <property type="evidence" value="ECO:0007669"/>
    <property type="project" value="UniProtKB-KW"/>
</dbReference>
<evidence type="ECO:0000256" key="5">
    <source>
        <dbReference type="ARBA" id="ARBA00022801"/>
    </source>
</evidence>
<dbReference type="GO" id="GO:0005737">
    <property type="term" value="C:cytoplasm"/>
    <property type="evidence" value="ECO:0007669"/>
    <property type="project" value="TreeGrafter"/>
</dbReference>
<evidence type="ECO:0000256" key="2">
    <source>
        <dbReference type="ARBA" id="ARBA00008779"/>
    </source>
</evidence>
<dbReference type="Gene3D" id="3.40.720.10">
    <property type="entry name" value="Alkaline Phosphatase, subunit A"/>
    <property type="match status" value="1"/>
</dbReference>